<protein>
    <submittedName>
        <fullName evidence="4">TetR/AcrR family transcriptional regulator</fullName>
    </submittedName>
</protein>
<dbReference type="Proteomes" id="UP000434554">
    <property type="component" value="Unassembled WGS sequence"/>
</dbReference>
<dbReference type="PROSITE" id="PS50977">
    <property type="entry name" value="HTH_TETR_2"/>
    <property type="match status" value="1"/>
</dbReference>
<dbReference type="Gene3D" id="1.10.357.10">
    <property type="entry name" value="Tetracycline Repressor, domain 2"/>
    <property type="match status" value="1"/>
</dbReference>
<dbReference type="PANTHER" id="PTHR30328:SF54">
    <property type="entry name" value="HTH-TYPE TRANSCRIPTIONAL REPRESSOR SCO4008"/>
    <property type="match status" value="1"/>
</dbReference>
<proteinExistence type="predicted"/>
<evidence type="ECO:0000256" key="1">
    <source>
        <dbReference type="ARBA" id="ARBA00023125"/>
    </source>
</evidence>
<dbReference type="EMBL" id="WBKH01000003">
    <property type="protein sequence ID" value="KAB1479164.1"/>
    <property type="molecule type" value="Genomic_DNA"/>
</dbReference>
<dbReference type="InterPro" id="IPR001647">
    <property type="entry name" value="HTH_TetR"/>
</dbReference>
<feature type="domain" description="HTH tetR-type" evidence="3">
    <location>
        <begin position="4"/>
        <end position="63"/>
    </location>
</feature>
<dbReference type="GO" id="GO:0006355">
    <property type="term" value="P:regulation of DNA-templated transcription"/>
    <property type="evidence" value="ECO:0007669"/>
    <property type="project" value="UniProtKB-ARBA"/>
</dbReference>
<dbReference type="AlphaFoldDB" id="A0A833FJZ1"/>
<dbReference type="InterPro" id="IPR009057">
    <property type="entry name" value="Homeodomain-like_sf"/>
</dbReference>
<comment type="caution">
    <text evidence="4">The sequence shown here is derived from an EMBL/GenBank/DDBJ whole genome shotgun (WGS) entry which is preliminary data.</text>
</comment>
<evidence type="ECO:0000313" key="5">
    <source>
        <dbReference type="Proteomes" id="UP000434554"/>
    </source>
</evidence>
<name>A0A833FJZ1_9FIRM</name>
<dbReference type="InterPro" id="IPR050109">
    <property type="entry name" value="HTH-type_TetR-like_transc_reg"/>
</dbReference>
<organism evidence="4 5">
    <name type="scientific">Veillonella seminalis</name>
    <dbReference type="NCBI Taxonomy" id="1502943"/>
    <lineage>
        <taxon>Bacteria</taxon>
        <taxon>Bacillati</taxon>
        <taxon>Bacillota</taxon>
        <taxon>Negativicutes</taxon>
        <taxon>Veillonellales</taxon>
        <taxon>Veillonellaceae</taxon>
        <taxon>Veillonella</taxon>
    </lineage>
</organism>
<evidence type="ECO:0000313" key="4">
    <source>
        <dbReference type="EMBL" id="KAB1479164.1"/>
    </source>
</evidence>
<dbReference type="Pfam" id="PF00440">
    <property type="entry name" value="TetR_N"/>
    <property type="match status" value="1"/>
</dbReference>
<gene>
    <name evidence="4" type="ORF">F8R14_03135</name>
</gene>
<feature type="DNA-binding region" description="H-T-H motif" evidence="2">
    <location>
        <begin position="26"/>
        <end position="45"/>
    </location>
</feature>
<accession>A0A833FJZ1</accession>
<reference evidence="4 5" key="1">
    <citation type="submission" date="2019-09" db="EMBL/GenBank/DDBJ databases">
        <title>Draft genome sequence of 3 type strains from the CCUG.</title>
        <authorList>
            <person name="Pineiro-Iglesias B."/>
            <person name="Tunovic T."/>
            <person name="Unosson C."/>
            <person name="Inganas E."/>
            <person name="Ohlen M."/>
            <person name="Cardew S."/>
            <person name="Jensie-Markopoulos S."/>
            <person name="Salva-Serra F."/>
            <person name="Jaen-Luchoro D."/>
            <person name="Karlsson R."/>
            <person name="Svensson-Stadler L."/>
            <person name="Chun J."/>
            <person name="Moore E."/>
        </authorList>
    </citation>
    <scope>NUCLEOTIDE SEQUENCE [LARGE SCALE GENOMIC DNA]</scope>
    <source>
        <strain evidence="4 5">CCUG 65427</strain>
    </source>
</reference>
<evidence type="ECO:0000259" key="3">
    <source>
        <dbReference type="PROSITE" id="PS50977"/>
    </source>
</evidence>
<keyword evidence="1 2" id="KW-0238">DNA-binding</keyword>
<dbReference type="PANTHER" id="PTHR30328">
    <property type="entry name" value="TRANSCRIPTIONAL REPRESSOR"/>
    <property type="match status" value="1"/>
</dbReference>
<evidence type="ECO:0000256" key="2">
    <source>
        <dbReference type="PROSITE-ProRule" id="PRU00335"/>
    </source>
</evidence>
<dbReference type="SUPFAM" id="SSF46689">
    <property type="entry name" value="Homeodomain-like"/>
    <property type="match status" value="1"/>
</dbReference>
<dbReference type="Gene3D" id="1.10.10.60">
    <property type="entry name" value="Homeodomain-like"/>
    <property type="match status" value="1"/>
</dbReference>
<dbReference type="GO" id="GO:0003677">
    <property type="term" value="F:DNA binding"/>
    <property type="evidence" value="ECO:0007669"/>
    <property type="project" value="UniProtKB-UniRule"/>
</dbReference>
<sequence>MEEATMKQRIIDAAVAEIELHGSSFRMDDLAKRLNISKRTLYENFHSKNEIIERILFDKGQDFYNLHKQILEDDSLDVVTKLKTYFTVKSDLYAAISGDHYRLMFASVPSLLDQVMRTFERDWDLFGDFLKEQQRLGIIRDLNIDILLLMLKGVVKSVFYDGQRNPQDCIDILTEAMNIILHGILNEETENE</sequence>